<dbReference type="EMBL" id="MU860135">
    <property type="protein sequence ID" value="KAK4237511.1"/>
    <property type="molecule type" value="Genomic_DNA"/>
</dbReference>
<evidence type="ECO:0000313" key="4">
    <source>
        <dbReference type="EMBL" id="KAK4237511.1"/>
    </source>
</evidence>
<keyword evidence="5" id="KW-1185">Reference proteome</keyword>
<evidence type="ECO:0000256" key="1">
    <source>
        <dbReference type="SAM" id="MobiDB-lite"/>
    </source>
</evidence>
<feature type="chain" id="PRO_5042899598" description="Mid2 domain-containing protein" evidence="3">
    <location>
        <begin position="22"/>
        <end position="407"/>
    </location>
</feature>
<name>A0AAN7H6L4_9PEZI</name>
<keyword evidence="2" id="KW-1133">Transmembrane helix</keyword>
<gene>
    <name evidence="4" type="ORF">C8A03DRAFT_44639</name>
</gene>
<keyword evidence="3" id="KW-0732">Signal</keyword>
<feature type="region of interest" description="Disordered" evidence="1">
    <location>
        <begin position="388"/>
        <end position="407"/>
    </location>
</feature>
<feature type="compositionally biased region" description="Low complexity" evidence="1">
    <location>
        <begin position="149"/>
        <end position="184"/>
    </location>
</feature>
<accession>A0AAN7H6L4</accession>
<sequence>MPGRGLTLWVASLAAVRTAASAVLMNDLFMRQSSCAPNFNQCKNADFPPYFCCGSGEDCIVLAGNTTVLCCPSGAGCQRLQPIPCDISLQDGEKYPDAVVKTTALGGTLGRCGNQCCPFGYSCRNNECIMDRDQNAVPIQINTAKPNPTSTAGSRTSATTDARSSQTPDSTNAADDSSSDQASGSNGGPPIAAIAGGVAAGAVVLIGAAVLAFILLRKRKNASESGNPSKFSRSTSSFGNLISNPIVAENTTLRSDFARVSPRNTSEDPASVTAALIDSSVNSPESGAGVLAVPPAAAQKAERQSSAPYGSFEPSAYVDMPYVDQDNGLMPHTPRQNREPSSVSINVFADPNITPDRTPESNTDRRYTNMTTFTQMLDSVGLDGVARGESYLPYQPESEQGTPMPKR</sequence>
<reference evidence="4" key="2">
    <citation type="submission" date="2023-05" db="EMBL/GenBank/DDBJ databases">
        <authorList>
            <consortium name="Lawrence Berkeley National Laboratory"/>
            <person name="Steindorff A."/>
            <person name="Hensen N."/>
            <person name="Bonometti L."/>
            <person name="Westerberg I."/>
            <person name="Brannstrom I.O."/>
            <person name="Guillou S."/>
            <person name="Cros-Aarteil S."/>
            <person name="Calhoun S."/>
            <person name="Haridas S."/>
            <person name="Kuo A."/>
            <person name="Mondo S."/>
            <person name="Pangilinan J."/>
            <person name="Riley R."/>
            <person name="Labutti K."/>
            <person name="Andreopoulos B."/>
            <person name="Lipzen A."/>
            <person name="Chen C."/>
            <person name="Yanf M."/>
            <person name="Daum C."/>
            <person name="Ng V."/>
            <person name="Clum A."/>
            <person name="Ohm R."/>
            <person name="Martin F."/>
            <person name="Silar P."/>
            <person name="Natvig D."/>
            <person name="Lalanne C."/>
            <person name="Gautier V."/>
            <person name="Ament-Velasquez S.L."/>
            <person name="Kruys A."/>
            <person name="Hutchinson M.I."/>
            <person name="Powell A.J."/>
            <person name="Barry K."/>
            <person name="Miller A.N."/>
            <person name="Grigoriev I.V."/>
            <person name="Debuchy R."/>
            <person name="Gladieux P."/>
            <person name="Thoren M.H."/>
            <person name="Johannesson H."/>
        </authorList>
    </citation>
    <scope>NUCLEOTIDE SEQUENCE</scope>
    <source>
        <strain evidence="4">CBS 532.94</strain>
    </source>
</reference>
<feature type="region of interest" description="Disordered" evidence="1">
    <location>
        <begin position="142"/>
        <end position="187"/>
    </location>
</feature>
<evidence type="ECO:0000256" key="3">
    <source>
        <dbReference type="SAM" id="SignalP"/>
    </source>
</evidence>
<comment type="caution">
    <text evidence="4">The sequence shown here is derived from an EMBL/GenBank/DDBJ whole genome shotgun (WGS) entry which is preliminary data.</text>
</comment>
<evidence type="ECO:0000313" key="5">
    <source>
        <dbReference type="Proteomes" id="UP001303760"/>
    </source>
</evidence>
<keyword evidence="2" id="KW-0472">Membrane</keyword>
<keyword evidence="2" id="KW-0812">Transmembrane</keyword>
<dbReference type="Proteomes" id="UP001303760">
    <property type="component" value="Unassembled WGS sequence"/>
</dbReference>
<protein>
    <recommendedName>
        <fullName evidence="6">Mid2 domain-containing protein</fullName>
    </recommendedName>
</protein>
<proteinExistence type="predicted"/>
<feature type="signal peptide" evidence="3">
    <location>
        <begin position="1"/>
        <end position="21"/>
    </location>
</feature>
<feature type="transmembrane region" description="Helical" evidence="2">
    <location>
        <begin position="191"/>
        <end position="216"/>
    </location>
</feature>
<evidence type="ECO:0008006" key="6">
    <source>
        <dbReference type="Google" id="ProtNLM"/>
    </source>
</evidence>
<organism evidence="4 5">
    <name type="scientific">Achaetomium macrosporum</name>
    <dbReference type="NCBI Taxonomy" id="79813"/>
    <lineage>
        <taxon>Eukaryota</taxon>
        <taxon>Fungi</taxon>
        <taxon>Dikarya</taxon>
        <taxon>Ascomycota</taxon>
        <taxon>Pezizomycotina</taxon>
        <taxon>Sordariomycetes</taxon>
        <taxon>Sordariomycetidae</taxon>
        <taxon>Sordariales</taxon>
        <taxon>Chaetomiaceae</taxon>
        <taxon>Achaetomium</taxon>
    </lineage>
</organism>
<evidence type="ECO:0000256" key="2">
    <source>
        <dbReference type="SAM" id="Phobius"/>
    </source>
</evidence>
<reference evidence="4" key="1">
    <citation type="journal article" date="2023" name="Mol. Phylogenet. Evol.">
        <title>Genome-scale phylogeny and comparative genomics of the fungal order Sordariales.</title>
        <authorList>
            <person name="Hensen N."/>
            <person name="Bonometti L."/>
            <person name="Westerberg I."/>
            <person name="Brannstrom I.O."/>
            <person name="Guillou S."/>
            <person name="Cros-Aarteil S."/>
            <person name="Calhoun S."/>
            <person name="Haridas S."/>
            <person name="Kuo A."/>
            <person name="Mondo S."/>
            <person name="Pangilinan J."/>
            <person name="Riley R."/>
            <person name="LaButti K."/>
            <person name="Andreopoulos B."/>
            <person name="Lipzen A."/>
            <person name="Chen C."/>
            <person name="Yan M."/>
            <person name="Daum C."/>
            <person name="Ng V."/>
            <person name="Clum A."/>
            <person name="Steindorff A."/>
            <person name="Ohm R.A."/>
            <person name="Martin F."/>
            <person name="Silar P."/>
            <person name="Natvig D.O."/>
            <person name="Lalanne C."/>
            <person name="Gautier V."/>
            <person name="Ament-Velasquez S.L."/>
            <person name="Kruys A."/>
            <person name="Hutchinson M.I."/>
            <person name="Powell A.J."/>
            <person name="Barry K."/>
            <person name="Miller A.N."/>
            <person name="Grigoriev I.V."/>
            <person name="Debuchy R."/>
            <person name="Gladieux P."/>
            <person name="Hiltunen Thoren M."/>
            <person name="Johannesson H."/>
        </authorList>
    </citation>
    <scope>NUCLEOTIDE SEQUENCE</scope>
    <source>
        <strain evidence="4">CBS 532.94</strain>
    </source>
</reference>
<dbReference type="AlphaFoldDB" id="A0AAN7H6L4"/>